<keyword evidence="1" id="KW-0732">Signal</keyword>
<gene>
    <name evidence="2" type="ORF">J2I48_07690</name>
</gene>
<keyword evidence="3" id="KW-1185">Reference proteome</keyword>
<dbReference type="EMBL" id="JAFMYU010000004">
    <property type="protein sequence ID" value="MBO0930867.1"/>
    <property type="molecule type" value="Genomic_DNA"/>
</dbReference>
<evidence type="ECO:0000313" key="2">
    <source>
        <dbReference type="EMBL" id="MBO0930867.1"/>
    </source>
</evidence>
<protein>
    <submittedName>
        <fullName evidence="2">Uncharacterized protein</fullName>
    </submittedName>
</protein>
<comment type="caution">
    <text evidence="2">The sequence shown here is derived from an EMBL/GenBank/DDBJ whole genome shotgun (WGS) entry which is preliminary data.</text>
</comment>
<feature type="signal peptide" evidence="1">
    <location>
        <begin position="1"/>
        <end position="22"/>
    </location>
</feature>
<name>A0A939G1V5_9BACT</name>
<organism evidence="2 3">
    <name type="scientific">Fibrella aquatilis</name>
    <dbReference type="NCBI Taxonomy" id="2817059"/>
    <lineage>
        <taxon>Bacteria</taxon>
        <taxon>Pseudomonadati</taxon>
        <taxon>Bacteroidota</taxon>
        <taxon>Cytophagia</taxon>
        <taxon>Cytophagales</taxon>
        <taxon>Spirosomataceae</taxon>
        <taxon>Fibrella</taxon>
    </lineage>
</organism>
<dbReference type="RefSeq" id="WP_207334814.1">
    <property type="nucleotide sequence ID" value="NZ_JAFMYU010000004.1"/>
</dbReference>
<sequence>MKKSLLSPLLAAGVCLTTLAIAQQPFTNCAAAFVGNKMVVDSYTPKAHCQLSGKATGLLTVQTVELSSTQAKAVDKIDFKVAIRDKATGTLHLFSGETYKQLPVQDVLTACKKGDHIVLLTVDNHYALPHNEIVVQ</sequence>
<feature type="chain" id="PRO_5036784462" evidence="1">
    <location>
        <begin position="23"/>
        <end position="136"/>
    </location>
</feature>
<evidence type="ECO:0000313" key="3">
    <source>
        <dbReference type="Proteomes" id="UP000664795"/>
    </source>
</evidence>
<accession>A0A939G1V5</accession>
<reference evidence="2 3" key="1">
    <citation type="submission" date="2021-03" db="EMBL/GenBank/DDBJ databases">
        <title>Fibrella sp. HMF5036 genome sequencing and assembly.</title>
        <authorList>
            <person name="Kang H."/>
            <person name="Kim H."/>
            <person name="Bae S."/>
            <person name="Joh K."/>
        </authorList>
    </citation>
    <scope>NUCLEOTIDE SEQUENCE [LARGE SCALE GENOMIC DNA]</scope>
    <source>
        <strain evidence="2 3">HMF5036</strain>
    </source>
</reference>
<evidence type="ECO:0000256" key="1">
    <source>
        <dbReference type="SAM" id="SignalP"/>
    </source>
</evidence>
<dbReference type="AlphaFoldDB" id="A0A939G1V5"/>
<dbReference type="Proteomes" id="UP000664795">
    <property type="component" value="Unassembled WGS sequence"/>
</dbReference>
<proteinExistence type="predicted"/>